<organism evidence="1">
    <name type="scientific">Medicago truncatula</name>
    <name type="common">Barrel medic</name>
    <name type="synonym">Medicago tribuloides</name>
    <dbReference type="NCBI Taxonomy" id="3880"/>
    <lineage>
        <taxon>Eukaryota</taxon>
        <taxon>Viridiplantae</taxon>
        <taxon>Streptophyta</taxon>
        <taxon>Embryophyta</taxon>
        <taxon>Tracheophyta</taxon>
        <taxon>Spermatophyta</taxon>
        <taxon>Magnoliopsida</taxon>
        <taxon>eudicotyledons</taxon>
        <taxon>Gunneridae</taxon>
        <taxon>Pentapetalae</taxon>
        <taxon>rosids</taxon>
        <taxon>fabids</taxon>
        <taxon>Fabales</taxon>
        <taxon>Fabaceae</taxon>
        <taxon>Papilionoideae</taxon>
        <taxon>50 kb inversion clade</taxon>
        <taxon>NPAAA clade</taxon>
        <taxon>Hologalegina</taxon>
        <taxon>IRL clade</taxon>
        <taxon>Trifolieae</taxon>
        <taxon>Medicago</taxon>
    </lineage>
</organism>
<dbReference type="EMBL" id="AC161399">
    <property type="protein sequence ID" value="ABN08868.1"/>
    <property type="molecule type" value="Genomic_DNA"/>
</dbReference>
<sequence length="63" mass="7698">MIFVQLKLDNFDDNQFSPLVIGQKQWREKEEEERIKNTCEYERNCCLKSCQKVVLQISLFFFF</sequence>
<evidence type="ECO:0000313" key="1">
    <source>
        <dbReference type="EMBL" id="ABN08868.1"/>
    </source>
</evidence>
<reference evidence="1" key="1">
    <citation type="submission" date="2005-08" db="EMBL/GenBank/DDBJ databases">
        <authorList>
            <person name="Town C.D."/>
        </authorList>
    </citation>
    <scope>NUCLEOTIDE SEQUENCE</scope>
</reference>
<protein>
    <submittedName>
        <fullName evidence="1">Uncharacterized protein</fullName>
    </submittedName>
</protein>
<dbReference type="AlphaFoldDB" id="A2Q5G8"/>
<name>A2Q5G8_MEDTR</name>
<reference evidence="1" key="2">
    <citation type="submission" date="2007-03" db="EMBL/GenBank/DDBJ databases">
        <authorList>
            <consortium name="The International Medicago Genome Annotation Group"/>
        </authorList>
    </citation>
    <scope>NUCLEOTIDE SEQUENCE</scope>
</reference>
<gene>
    <name evidence="1" type="ORF">MtrDRAFT_AC161399g53v2</name>
</gene>
<accession>A2Q5G8</accession>
<proteinExistence type="predicted"/>